<dbReference type="STRING" id="526225.Gobs_3189"/>
<dbReference type="RefSeq" id="WP_012949225.1">
    <property type="nucleotide sequence ID" value="NC_013757.1"/>
</dbReference>
<dbReference type="Proteomes" id="UP000001382">
    <property type="component" value="Chromosome"/>
</dbReference>
<protein>
    <submittedName>
        <fullName evidence="2">MOSC domain protein beta barrel domain protein</fullName>
    </submittedName>
</protein>
<organism evidence="2 3">
    <name type="scientific">Geodermatophilus obscurus (strain ATCC 25078 / DSM 43160 / JCM 3152 / CCUG 61914 / KCC A-0152 / KCTC 9177 / NBRC 13315 / NRRL B-3577 / G-20)</name>
    <dbReference type="NCBI Taxonomy" id="526225"/>
    <lineage>
        <taxon>Bacteria</taxon>
        <taxon>Bacillati</taxon>
        <taxon>Actinomycetota</taxon>
        <taxon>Actinomycetes</taxon>
        <taxon>Geodermatophilales</taxon>
        <taxon>Geodermatophilaceae</taxon>
        <taxon>Geodermatophilus</taxon>
    </lineage>
</organism>
<feature type="domain" description="MOSC" evidence="1">
    <location>
        <begin position="20"/>
        <end position="184"/>
    </location>
</feature>
<reference evidence="2 3" key="1">
    <citation type="journal article" date="2010" name="Stand. Genomic Sci.">
        <title>Complete genome sequence of Geodermatophilus obscurus type strain (G-20).</title>
        <authorList>
            <person name="Ivanova N."/>
            <person name="Sikorski J."/>
            <person name="Jando M."/>
            <person name="Munk C."/>
            <person name="Lapidus A."/>
            <person name="Glavina Del Rio T."/>
            <person name="Copeland A."/>
            <person name="Tice H."/>
            <person name="Cheng J.-F."/>
            <person name="Lucas S."/>
            <person name="Chen F."/>
            <person name="Nolan M."/>
            <person name="Bruce D."/>
            <person name="Goodwin L."/>
            <person name="Pitluck S."/>
            <person name="Mavromatis K."/>
            <person name="Mikhailova N."/>
            <person name="Pati A."/>
            <person name="Chen A."/>
            <person name="Palaniappan K."/>
            <person name="Land M."/>
            <person name="Hauser L."/>
            <person name="Chang Y.-J."/>
            <person name="Jeffries C.D."/>
            <person name="Meincke L."/>
            <person name="Brettin T."/>
            <person name="Detter J.C."/>
            <person name="Detter J.C."/>
            <person name="Rohde M."/>
            <person name="Goeker M."/>
            <person name="Bristow J."/>
            <person name="Eisen J.A."/>
            <person name="Markowitz V."/>
            <person name="Hugenholtz P."/>
            <person name="Kyrpides N.C."/>
            <person name="Klenk H.-P."/>
        </authorList>
    </citation>
    <scope>NUCLEOTIDE SEQUENCE [LARGE SCALE GENOMIC DNA]</scope>
    <source>
        <strain evidence="3">ATCC 25078 / DSM 43160 / JCM 3152 / KCC A-0152 / KCTC 9177 / NBRC 13315 / NRRL B-3577 / G-20</strain>
    </source>
</reference>
<keyword evidence="3" id="KW-1185">Reference proteome</keyword>
<dbReference type="eggNOG" id="COG3217">
    <property type="taxonomic scope" value="Bacteria"/>
</dbReference>
<evidence type="ECO:0000313" key="2">
    <source>
        <dbReference type="EMBL" id="ADB75795.1"/>
    </source>
</evidence>
<dbReference type="Pfam" id="PF03476">
    <property type="entry name" value="MOSC_N"/>
    <property type="match status" value="1"/>
</dbReference>
<dbReference type="EMBL" id="CP001867">
    <property type="protein sequence ID" value="ADB75795.1"/>
    <property type="molecule type" value="Genomic_DNA"/>
</dbReference>
<accession>D2S9J5</accession>
<reference evidence="3" key="2">
    <citation type="submission" date="2010-01" db="EMBL/GenBank/DDBJ databases">
        <title>The complete genome of Geodermatophilus obscurus DSM 43160.</title>
        <authorList>
            <consortium name="US DOE Joint Genome Institute (JGI-PGF)"/>
            <person name="Lucas S."/>
            <person name="Copeland A."/>
            <person name="Lapidus A."/>
            <person name="Glavina del Rio T."/>
            <person name="Dalin E."/>
            <person name="Tice H."/>
            <person name="Bruce D."/>
            <person name="Goodwin L."/>
            <person name="Pitluck S."/>
            <person name="Kyrpides N."/>
            <person name="Mavromatis K."/>
            <person name="Ivanova N."/>
            <person name="Munk A.C."/>
            <person name="Brettin T."/>
            <person name="Detter J.C."/>
            <person name="Han C."/>
            <person name="Larimer F."/>
            <person name="Land M."/>
            <person name="Hauser L."/>
            <person name="Markowitz V."/>
            <person name="Cheng J.-F."/>
            <person name="Hugenholtz P."/>
            <person name="Woyke T."/>
            <person name="Wu D."/>
            <person name="Jando M."/>
            <person name="Schneider S."/>
            <person name="Klenk H.-P."/>
            <person name="Eisen J.A."/>
        </authorList>
    </citation>
    <scope>NUCLEOTIDE SEQUENCE [LARGE SCALE GENOMIC DNA]</scope>
    <source>
        <strain evidence="3">ATCC 25078 / DSM 43160 / JCM 3152 / KCC A-0152 / KCTC 9177 / NBRC 13315 / NRRL B-3577 / G-20</strain>
    </source>
</reference>
<dbReference type="InterPro" id="IPR011037">
    <property type="entry name" value="Pyrv_Knase-like_insert_dom_sf"/>
</dbReference>
<dbReference type="InterPro" id="IPR005302">
    <property type="entry name" value="MoCF_Sase_C"/>
</dbReference>
<dbReference type="AlphaFoldDB" id="D2S9J5"/>
<dbReference type="SUPFAM" id="SSF50800">
    <property type="entry name" value="PK beta-barrel domain-like"/>
    <property type="match status" value="1"/>
</dbReference>
<sequence>MTAAGSVVQVSVYPVKSLGGRTVREAEVGPAGLAGDRAWTVVDATTGERVTVKTCPQMAEVVATGDDEADTITLTEVLGRPVRLRRSGQPQVDAAAVHLVSRAAVARAAAGDVPEGCSADDPRANLLLDLPEGEDERTWVGRTVRLGEVEVSVTRTPKHCLGVYAEVRRPGTVRVGDRVEVLPS</sequence>
<dbReference type="GO" id="GO:0003824">
    <property type="term" value="F:catalytic activity"/>
    <property type="evidence" value="ECO:0007669"/>
    <property type="project" value="InterPro"/>
</dbReference>
<dbReference type="OrthoDB" id="9793178at2"/>
<dbReference type="HOGENOM" id="CLU_1466221_0_0_11"/>
<dbReference type="GO" id="GO:0030170">
    <property type="term" value="F:pyridoxal phosphate binding"/>
    <property type="evidence" value="ECO:0007669"/>
    <property type="project" value="InterPro"/>
</dbReference>
<gene>
    <name evidence="2" type="ordered locus">Gobs_3189</name>
</gene>
<proteinExistence type="predicted"/>
<dbReference type="PROSITE" id="PS51340">
    <property type="entry name" value="MOSC"/>
    <property type="match status" value="1"/>
</dbReference>
<dbReference type="InterPro" id="IPR005303">
    <property type="entry name" value="MOCOS_middle"/>
</dbReference>
<dbReference type="GO" id="GO:0030151">
    <property type="term" value="F:molybdenum ion binding"/>
    <property type="evidence" value="ECO:0007669"/>
    <property type="project" value="InterPro"/>
</dbReference>
<evidence type="ECO:0000313" key="3">
    <source>
        <dbReference type="Proteomes" id="UP000001382"/>
    </source>
</evidence>
<evidence type="ECO:0000259" key="1">
    <source>
        <dbReference type="PROSITE" id="PS51340"/>
    </source>
</evidence>
<dbReference type="KEGG" id="gob:Gobs_3189"/>
<name>D2S9J5_GEOOG</name>